<feature type="domain" description="RUN" evidence="5">
    <location>
        <begin position="1054"/>
        <end position="1199"/>
    </location>
</feature>
<dbReference type="Pfam" id="PF02759">
    <property type="entry name" value="RUN"/>
    <property type="match status" value="1"/>
</dbReference>
<feature type="compositionally biased region" description="Acidic residues" evidence="3">
    <location>
        <begin position="902"/>
        <end position="911"/>
    </location>
</feature>
<dbReference type="PROSITE" id="PS50002">
    <property type="entry name" value="SH3"/>
    <property type="match status" value="1"/>
</dbReference>
<reference evidence="7" key="1">
    <citation type="submission" date="2025-08" db="UniProtKB">
        <authorList>
            <consortium name="RefSeq"/>
        </authorList>
    </citation>
    <scope>IDENTIFICATION</scope>
</reference>
<accession>A0A9B2JDS2</accession>
<dbReference type="RefSeq" id="XP_012163529.2">
    <property type="nucleotide sequence ID" value="XM_012308139.3"/>
</dbReference>
<dbReference type="GeneID" id="100643926"/>
<dbReference type="SUPFAM" id="SSF140741">
    <property type="entry name" value="RUN domain-like"/>
    <property type="match status" value="1"/>
</dbReference>
<evidence type="ECO:0000313" key="6">
    <source>
        <dbReference type="Proteomes" id="UP000835206"/>
    </source>
</evidence>
<feature type="compositionally biased region" description="Polar residues" evidence="3">
    <location>
        <begin position="406"/>
        <end position="428"/>
    </location>
</feature>
<evidence type="ECO:0000256" key="2">
    <source>
        <dbReference type="PROSITE-ProRule" id="PRU00192"/>
    </source>
</evidence>
<feature type="compositionally biased region" description="Low complexity" evidence="3">
    <location>
        <begin position="1484"/>
        <end position="1498"/>
    </location>
</feature>
<feature type="region of interest" description="Disordered" evidence="3">
    <location>
        <begin position="1299"/>
        <end position="1338"/>
    </location>
</feature>
<dbReference type="InterPro" id="IPR036028">
    <property type="entry name" value="SH3-like_dom_sf"/>
</dbReference>
<dbReference type="InterPro" id="IPR047343">
    <property type="entry name" value="RUSC1_2"/>
</dbReference>
<evidence type="ECO:0000313" key="7">
    <source>
        <dbReference type="RefSeq" id="XP_012163529.2"/>
    </source>
</evidence>
<dbReference type="CDD" id="cd17685">
    <property type="entry name" value="RUN_RUSC"/>
    <property type="match status" value="1"/>
</dbReference>
<feature type="compositionally biased region" description="Polar residues" evidence="3">
    <location>
        <begin position="1310"/>
        <end position="1319"/>
    </location>
</feature>
<sequence length="1562" mass="175793">MQWKRIIRGAGKGAAMMEDPQTPGSDCNSNPATDSIQHDLISSEFVQDNVEYQWFIDYGYRDGGLHVHPSVLSSLSASYSREDLGYYDDLARNLDANLAEIDMESFRTADIHTLLTALPVMCTDPVQHSEFNYQRERYASISGSVMEKLDIGSSISPHTSSQGEDSACSTTDTISICKSSLLFSPLKETPILPPGGSYSVDSLDCEDMLLTCQTNNKENYTIAFEGSITMYSDGSQDFDNQEKQQKAYETVEPYYNRNADLKNVLDLSMACSDSKIYTTWSNLKHSSMNKIITRHPSGNNNTIPEFSHGVENIISVTNKRSQSLPDLTQATQFHLNMPLNFSVDSAESNNHVQQLHSSGSVMSRSINEESSDNGEHNSTGKKLQNLSLVKLFMKQKSMSAEGMSLTLDQSDSASDNGWPTNNSASDSGTNTNTQIQRQNINNIPKRQVPESDFSINWVKSDQHNNQDTENQKDSFNDIPKYTSTISEQKDEIISSASLEELSENISKSDLTHDNDADQNDIDIIPNVFEHQRKTAWVKSLEKKYPICKTTGIQAIAETEDNSVQTSLVYIPPVKEKENPSLRETIVNKKPVYVVYPNYVLPDLSFLNIKDTKLDCVTLKPQCFGKNRVSWKHTGRSGRPFSCNDIDTLRQRGFSHVKDWESLTFLLPTEYKKILHDVPEVSRHINIHEETKKPLFCLSPPMRHKTRTISEIIPNNSSSTSSTATQPSSGYRGSSTILTDSSTNQQTLNNATNPLYLYRYDSISSEASLVSNDKKIHRQISKTKTACPSFPKRSISLPHGDRESEFSSGKVPPRPPLPRSILRKSKVPASKRYSMFEMGDVEEIEDQSPETNKRMSLQEPYYMNNDLQLACRGRVADPEKDVDETEERYHTERVNEIANTGDLETENSENSEDDVKQLEEFLKRSGFSSQSSDGDTEDPDVKLRSYVRKFLALRMNKDVTKATDMIESQKKTVSFAVNQRKKYLDNKGNLNVTTNEQSKDIVFPDERRAMSPDNKLDLDEKRKMILSVNKAVDLLLKYWNTESIHSRQNYNDKNECAQICVSNLCPALYAIMSDGLKSHLNSTFGPITNSVWQVVEASSQQGPVTKTLNELVQKINGEDVITEGMLKFHAFVFGLLNLRALDAWFAYLCTRESILRKHYNNNSLFVAALANANVREVVDALLHILNPLAFCPFQLDLLYQYRQLHNSFGSLNNHTINAVNFRNVDLAANEHHFDKTDTCAMVSSPRKVRPRSCVAYTNYDDKPGGIHKSDMETVKKRLSNPIGSKIFRALDKLASEDSEDYTDSLEHSPLNRASNRQPISRKSHSPENKIDDEDNISGEEKFRKLQEKWELMVGKEDAKIQPPISSPLSPTRTPTSVGKSKIPRLLTSPVKQSNTTTGPVKSTKSPISGIPSLKKPVMLSTTKTTPKKPVEVRNKDTTKRTSRVDQEIVGATRTHLTRPSSLPYKSYGVMSKDKHLVSPQRRAASTSLPRPTTTSTTRNHPTKKPLKEVRTLTHRMPSDNGHLAFAEGEKLKVILEVDSKWLLCARGDRKGLVPRMCVYNIQT</sequence>
<feature type="region of interest" description="Disordered" evidence="3">
    <location>
        <begin position="1"/>
        <end position="33"/>
    </location>
</feature>
<feature type="region of interest" description="Disordered" evidence="3">
    <location>
        <begin position="710"/>
        <end position="745"/>
    </location>
</feature>
<keyword evidence="1 2" id="KW-0728">SH3 domain</keyword>
<feature type="compositionally biased region" description="Polar residues" evidence="3">
    <location>
        <begin position="1388"/>
        <end position="1405"/>
    </location>
</feature>
<dbReference type="InterPro" id="IPR001452">
    <property type="entry name" value="SH3_domain"/>
</dbReference>
<dbReference type="GO" id="GO:0031410">
    <property type="term" value="C:cytoplasmic vesicle"/>
    <property type="evidence" value="ECO:0007669"/>
    <property type="project" value="TreeGrafter"/>
</dbReference>
<evidence type="ECO:0000259" key="5">
    <source>
        <dbReference type="PROSITE" id="PS50826"/>
    </source>
</evidence>
<keyword evidence="6" id="KW-1185">Reference proteome</keyword>
<feature type="compositionally biased region" description="Low complexity" evidence="3">
    <location>
        <begin position="1361"/>
        <end position="1375"/>
    </location>
</feature>
<evidence type="ECO:0000256" key="1">
    <source>
        <dbReference type="ARBA" id="ARBA00022443"/>
    </source>
</evidence>
<feature type="compositionally biased region" description="Low complexity" evidence="3">
    <location>
        <begin position="710"/>
        <end position="728"/>
    </location>
</feature>
<feature type="region of interest" description="Disordered" evidence="3">
    <location>
        <begin position="1359"/>
        <end position="1412"/>
    </location>
</feature>
<gene>
    <name evidence="7" type="primary">LOC100643926</name>
</gene>
<feature type="compositionally biased region" description="Polar residues" evidence="3">
    <location>
        <begin position="730"/>
        <end position="745"/>
    </location>
</feature>
<organism evidence="6 7">
    <name type="scientific">Bombus terrestris</name>
    <name type="common">Buff-tailed bumblebee</name>
    <name type="synonym">Apis terrestris</name>
    <dbReference type="NCBI Taxonomy" id="30195"/>
    <lineage>
        <taxon>Eukaryota</taxon>
        <taxon>Metazoa</taxon>
        <taxon>Ecdysozoa</taxon>
        <taxon>Arthropoda</taxon>
        <taxon>Hexapoda</taxon>
        <taxon>Insecta</taxon>
        <taxon>Pterygota</taxon>
        <taxon>Neoptera</taxon>
        <taxon>Endopterygota</taxon>
        <taxon>Hymenoptera</taxon>
        <taxon>Apocrita</taxon>
        <taxon>Aculeata</taxon>
        <taxon>Apoidea</taxon>
        <taxon>Anthophila</taxon>
        <taxon>Apidae</taxon>
        <taxon>Bombus</taxon>
        <taxon>Bombus</taxon>
    </lineage>
</organism>
<feature type="compositionally biased region" description="Polar residues" evidence="3">
    <location>
        <begin position="348"/>
        <end position="365"/>
    </location>
</feature>
<evidence type="ECO:0000259" key="4">
    <source>
        <dbReference type="PROSITE" id="PS50002"/>
    </source>
</evidence>
<dbReference type="PROSITE" id="PS50826">
    <property type="entry name" value="RUN"/>
    <property type="match status" value="1"/>
</dbReference>
<dbReference type="Gene3D" id="2.30.30.40">
    <property type="entry name" value="SH3 Domains"/>
    <property type="match status" value="1"/>
</dbReference>
<dbReference type="SUPFAM" id="SSF50044">
    <property type="entry name" value="SH3-domain"/>
    <property type="match status" value="1"/>
</dbReference>
<name>A0A9B2JDS2_BOMTE</name>
<dbReference type="InterPro" id="IPR004012">
    <property type="entry name" value="Run_dom"/>
</dbReference>
<feature type="compositionally biased region" description="Polar residues" evidence="3">
    <location>
        <begin position="22"/>
        <end position="33"/>
    </location>
</feature>
<dbReference type="PANTHER" id="PTHR15591:SF13">
    <property type="entry name" value="RUN DOMAIN-CONTAINING PROTEIN"/>
    <property type="match status" value="1"/>
</dbReference>
<feature type="domain" description="SH3" evidence="4">
    <location>
        <begin position="1503"/>
        <end position="1562"/>
    </location>
</feature>
<dbReference type="SMART" id="SM00326">
    <property type="entry name" value="SH3"/>
    <property type="match status" value="1"/>
</dbReference>
<feature type="region of interest" description="Disordered" evidence="3">
    <location>
        <begin position="779"/>
        <end position="824"/>
    </location>
</feature>
<proteinExistence type="predicted"/>
<evidence type="ECO:0000256" key="3">
    <source>
        <dbReference type="SAM" id="MobiDB-lite"/>
    </source>
</evidence>
<feature type="region of interest" description="Disordered" evidence="3">
    <location>
        <begin position="402"/>
        <end position="435"/>
    </location>
</feature>
<feature type="region of interest" description="Disordered" evidence="3">
    <location>
        <begin position="348"/>
        <end position="382"/>
    </location>
</feature>
<dbReference type="InterPro" id="IPR037213">
    <property type="entry name" value="Run_dom_sf"/>
</dbReference>
<protein>
    <submittedName>
        <fullName evidence="7">Uncharacterized protein LOC100643926 isoform X5</fullName>
    </submittedName>
</protein>
<feature type="region of interest" description="Disordered" evidence="3">
    <location>
        <begin position="876"/>
        <end position="913"/>
    </location>
</feature>
<dbReference type="Proteomes" id="UP000835206">
    <property type="component" value="Chromosome 4"/>
</dbReference>
<dbReference type="PANTHER" id="PTHR15591">
    <property type="entry name" value="RUN AND SH3 DOMAIN CONTAINING"/>
    <property type="match status" value="1"/>
</dbReference>
<feature type="region of interest" description="Disordered" evidence="3">
    <location>
        <begin position="1476"/>
        <end position="1503"/>
    </location>
</feature>
<dbReference type="Gene3D" id="1.20.58.900">
    <property type="match status" value="1"/>
</dbReference>